<proteinExistence type="predicted"/>
<gene>
    <name evidence="2" type="ORF">PG991_016124</name>
</gene>
<feature type="compositionally biased region" description="Basic residues" evidence="1">
    <location>
        <begin position="83"/>
        <end position="96"/>
    </location>
</feature>
<name>A0ABR1R0T4_9PEZI</name>
<keyword evidence="3" id="KW-1185">Reference proteome</keyword>
<protein>
    <submittedName>
        <fullName evidence="2">Uncharacterized protein</fullName>
    </submittedName>
</protein>
<evidence type="ECO:0000313" key="2">
    <source>
        <dbReference type="EMBL" id="KAK7994536.1"/>
    </source>
</evidence>
<dbReference type="Proteomes" id="UP001396898">
    <property type="component" value="Unassembled WGS sequence"/>
</dbReference>
<evidence type="ECO:0000313" key="3">
    <source>
        <dbReference type="Proteomes" id="UP001396898"/>
    </source>
</evidence>
<organism evidence="2 3">
    <name type="scientific">Apiospora marii</name>
    <dbReference type="NCBI Taxonomy" id="335849"/>
    <lineage>
        <taxon>Eukaryota</taxon>
        <taxon>Fungi</taxon>
        <taxon>Dikarya</taxon>
        <taxon>Ascomycota</taxon>
        <taxon>Pezizomycotina</taxon>
        <taxon>Sordariomycetes</taxon>
        <taxon>Xylariomycetidae</taxon>
        <taxon>Amphisphaeriales</taxon>
        <taxon>Apiosporaceae</taxon>
        <taxon>Apiospora</taxon>
    </lineage>
</organism>
<accession>A0ABR1R0T4</accession>
<dbReference type="EMBL" id="JAQQWI010000024">
    <property type="protein sequence ID" value="KAK7994536.1"/>
    <property type="molecule type" value="Genomic_DNA"/>
</dbReference>
<feature type="compositionally biased region" description="Basic and acidic residues" evidence="1">
    <location>
        <begin position="11"/>
        <end position="21"/>
    </location>
</feature>
<reference evidence="2 3" key="1">
    <citation type="submission" date="2023-01" db="EMBL/GenBank/DDBJ databases">
        <title>Analysis of 21 Apiospora genomes using comparative genomics revels a genus with tremendous synthesis potential of carbohydrate active enzymes and secondary metabolites.</title>
        <authorList>
            <person name="Sorensen T."/>
        </authorList>
    </citation>
    <scope>NUCLEOTIDE SEQUENCE [LARGE SCALE GENOMIC DNA]</scope>
    <source>
        <strain evidence="2 3">CBS 20057</strain>
    </source>
</reference>
<feature type="compositionally biased region" description="Polar residues" evidence="1">
    <location>
        <begin position="73"/>
        <end position="82"/>
    </location>
</feature>
<feature type="compositionally biased region" description="Polar residues" evidence="1">
    <location>
        <begin position="121"/>
        <end position="144"/>
    </location>
</feature>
<feature type="region of interest" description="Disordered" evidence="1">
    <location>
        <begin position="1"/>
        <end position="159"/>
    </location>
</feature>
<evidence type="ECO:0000256" key="1">
    <source>
        <dbReference type="SAM" id="MobiDB-lite"/>
    </source>
</evidence>
<comment type="caution">
    <text evidence="2">The sequence shown here is derived from an EMBL/GenBank/DDBJ whole genome shotgun (WGS) entry which is preliminary data.</text>
</comment>
<sequence length="513" mass="57961">METAPTPDTGAQHDGKNDHCAKSISALKAETKDKLIPQTINTTEKATPPQPGFREVPVQVVKNNARAERAQSPPKSQPSTGPSRRKVREQRGRRKPNGIGDGDDSDSDSERDGRKKRRESPNQILQRQAPQPSAGPDSTATSRSDGLLSPEEAERLETQRSLRRFQEEWGHKMKLRSRFRADGAVERSELVRDRTPSTSNYMSELLSKAMNEQKVLQDYLDESLFSAMVGDRIKETSIHEANPDVSTKLILEAERQVIKFLGRIVRGLGIPSPLTADKHGHYICTGLSHLFSKVSKRYTLKNPAVLSIERFKTQLVAEFYHEAKMNLGFIGKAYMEEIMLEIATYFQCGGTESMPLQQILPNSRGASGLTDHYIEWVWSKCDPTGLKDVLLQGEGRIEEREEIRRVALQEFKNDMHDINISIAQEFYEISHSRESNTVGSVLLKDGRASTLRTVSPYDLSKMGWTHSRSGYWRFAVFDEQPGFVWRVDMDGRTLDLVEEGSDSEDEEKEEGQH</sequence>